<organism evidence="3 4">
    <name type="scientific">Capillimicrobium parvum</name>
    <dbReference type="NCBI Taxonomy" id="2884022"/>
    <lineage>
        <taxon>Bacteria</taxon>
        <taxon>Bacillati</taxon>
        <taxon>Actinomycetota</taxon>
        <taxon>Thermoleophilia</taxon>
        <taxon>Solirubrobacterales</taxon>
        <taxon>Capillimicrobiaceae</taxon>
        <taxon>Capillimicrobium</taxon>
    </lineage>
</organism>
<dbReference type="EMBL" id="CP087164">
    <property type="protein sequence ID" value="UGS37824.1"/>
    <property type="molecule type" value="Genomic_DNA"/>
</dbReference>
<evidence type="ECO:0000313" key="3">
    <source>
        <dbReference type="EMBL" id="UGS37824.1"/>
    </source>
</evidence>
<dbReference type="KEGG" id="sbae:DSM104329_04245"/>
<feature type="domain" description="DUF559" evidence="1">
    <location>
        <begin position="250"/>
        <end position="308"/>
    </location>
</feature>
<name>A0A9E6Y0G2_9ACTN</name>
<gene>
    <name evidence="3" type="ORF">DSM104329_04245</name>
</gene>
<reference evidence="3" key="1">
    <citation type="journal article" date="2022" name="Int. J. Syst. Evol. Microbiol.">
        <title>Pseudomonas aegrilactucae sp. nov. and Pseudomonas morbosilactucae sp. nov., pathogens causing bacterial rot of lettuce in Japan.</title>
        <authorList>
            <person name="Sawada H."/>
            <person name="Fujikawa T."/>
            <person name="Satou M."/>
        </authorList>
    </citation>
    <scope>NUCLEOTIDE SEQUENCE</scope>
    <source>
        <strain evidence="3">0166_1</strain>
    </source>
</reference>
<dbReference type="InterPro" id="IPR025159">
    <property type="entry name" value="AbiEi_N"/>
</dbReference>
<keyword evidence="4" id="KW-1185">Reference proteome</keyword>
<accession>A0A9E6Y0G2</accession>
<dbReference type="AlphaFoldDB" id="A0A9E6Y0G2"/>
<protein>
    <recommendedName>
        <fullName evidence="5">DUF559 domain-containing protein</fullName>
    </recommendedName>
</protein>
<evidence type="ECO:0000259" key="2">
    <source>
        <dbReference type="Pfam" id="PF13338"/>
    </source>
</evidence>
<dbReference type="InterPro" id="IPR007569">
    <property type="entry name" value="DUF559"/>
</dbReference>
<feature type="domain" description="AbiEi antitoxin N-terminal" evidence="2">
    <location>
        <begin position="24"/>
        <end position="70"/>
    </location>
</feature>
<evidence type="ECO:0008006" key="5">
    <source>
        <dbReference type="Google" id="ProtNLM"/>
    </source>
</evidence>
<sequence length="312" mass="33757">MAGDWRIASPQAKLIATRAPDAVIARVAAAQFGVITRAQMRTAGLANASIAARAADGRLHRLHRGVYAVAHTALTPNARRLAAVLACGDGARLCFRSAADLWGVLGDGRRVFDVSVAGSRGRALPGIRVHRLALDPVDVTELHGIPVTSLARTYLDLAATVRPALLTSALERGEELRLFDLRAVDDVLARHERRPGARALAAAVAALRPETEFTRSRLERFAVALVKRHGLPHPAVNAWVHGGERDLAWPDQRVVVEVDTYTHHGSQIAFHRDRARDADLTAAGYRVVRFTGRQLEDEPARCAEIVKAVLAA</sequence>
<dbReference type="Gene3D" id="3.40.960.10">
    <property type="entry name" value="VSR Endonuclease"/>
    <property type="match status" value="1"/>
</dbReference>
<evidence type="ECO:0000313" key="4">
    <source>
        <dbReference type="Proteomes" id="UP001162834"/>
    </source>
</evidence>
<dbReference type="SUPFAM" id="SSF52980">
    <property type="entry name" value="Restriction endonuclease-like"/>
    <property type="match status" value="1"/>
</dbReference>
<dbReference type="RefSeq" id="WP_259311866.1">
    <property type="nucleotide sequence ID" value="NZ_CP087164.1"/>
</dbReference>
<dbReference type="Proteomes" id="UP001162834">
    <property type="component" value="Chromosome"/>
</dbReference>
<dbReference type="Pfam" id="PF04480">
    <property type="entry name" value="DUF559"/>
    <property type="match status" value="1"/>
</dbReference>
<evidence type="ECO:0000259" key="1">
    <source>
        <dbReference type="Pfam" id="PF04480"/>
    </source>
</evidence>
<dbReference type="Pfam" id="PF13338">
    <property type="entry name" value="AbiEi_4"/>
    <property type="match status" value="1"/>
</dbReference>
<dbReference type="InterPro" id="IPR011335">
    <property type="entry name" value="Restrct_endonuc-II-like"/>
</dbReference>
<proteinExistence type="predicted"/>